<feature type="domain" description="GGDEF" evidence="4">
    <location>
        <begin position="107"/>
        <end position="236"/>
    </location>
</feature>
<dbReference type="Pfam" id="PF00990">
    <property type="entry name" value="GGDEF"/>
    <property type="match status" value="1"/>
</dbReference>
<dbReference type="SUPFAM" id="SSF55073">
    <property type="entry name" value="Nucleotide cyclase"/>
    <property type="match status" value="1"/>
</dbReference>
<dbReference type="GO" id="GO:0043709">
    <property type="term" value="P:cell adhesion involved in single-species biofilm formation"/>
    <property type="evidence" value="ECO:0007669"/>
    <property type="project" value="TreeGrafter"/>
</dbReference>
<dbReference type="AlphaFoldDB" id="A0A2M8WL44"/>
<dbReference type="OrthoDB" id="9812260at2"/>
<dbReference type="RefSeq" id="WP_100366558.1">
    <property type="nucleotide sequence ID" value="NZ_PGTY01000001.1"/>
</dbReference>
<dbReference type="Proteomes" id="UP000228531">
    <property type="component" value="Unassembled WGS sequence"/>
</dbReference>
<dbReference type="PROSITE" id="PS50887">
    <property type="entry name" value="GGDEF"/>
    <property type="match status" value="1"/>
</dbReference>
<dbReference type="PANTHER" id="PTHR45138:SF9">
    <property type="entry name" value="DIGUANYLATE CYCLASE DGCM-RELATED"/>
    <property type="match status" value="1"/>
</dbReference>
<evidence type="ECO:0000313" key="6">
    <source>
        <dbReference type="Proteomes" id="UP000228531"/>
    </source>
</evidence>
<reference evidence="5 6" key="1">
    <citation type="submission" date="2017-11" db="EMBL/GenBank/DDBJ databases">
        <title>Genomic Encyclopedia of Archaeal and Bacterial Type Strains, Phase II (KMG-II): From Individual Species to Whole Genera.</title>
        <authorList>
            <person name="Goeker M."/>
        </authorList>
    </citation>
    <scope>NUCLEOTIDE SEQUENCE [LARGE SCALE GENOMIC DNA]</scope>
    <source>
        <strain evidence="5 6">DSM 29128</strain>
    </source>
</reference>
<protein>
    <recommendedName>
        <fullName evidence="1">diguanylate cyclase</fullName>
        <ecNumber evidence="1">2.7.7.65</ecNumber>
    </recommendedName>
</protein>
<dbReference type="InterPro" id="IPR029787">
    <property type="entry name" value="Nucleotide_cyclase"/>
</dbReference>
<sequence>MHSPIVSLLGPKDRLGWFIRYAILALGVIGTVFAHDVITDNAFHGDAARYIGGMVMIGLPLYAVATGIMADMGRLRVQLIKANETDQMTGLLQRPHFIRHTERKLQQTGTLLMLDIDGLGQINAKHDHHAGDLCLMALAIRLREVTRETDVVGRIDGATIAVYLPGTPLDAGRAVAERLAQGIQVTTGKTLFEVTVSVGVALADGDTPLAKLMQQAEAALLRAKARGRAQVMMSDGQLAA</sequence>
<organism evidence="5 6">
    <name type="scientific">Yoonia maricola</name>
    <dbReference type="NCBI Taxonomy" id="420999"/>
    <lineage>
        <taxon>Bacteria</taxon>
        <taxon>Pseudomonadati</taxon>
        <taxon>Pseudomonadota</taxon>
        <taxon>Alphaproteobacteria</taxon>
        <taxon>Rhodobacterales</taxon>
        <taxon>Paracoccaceae</taxon>
        <taxon>Yoonia</taxon>
    </lineage>
</organism>
<evidence type="ECO:0000259" key="4">
    <source>
        <dbReference type="PROSITE" id="PS50887"/>
    </source>
</evidence>
<dbReference type="InterPro" id="IPR043128">
    <property type="entry name" value="Rev_trsase/Diguanyl_cyclase"/>
</dbReference>
<dbReference type="PANTHER" id="PTHR45138">
    <property type="entry name" value="REGULATORY COMPONENTS OF SENSORY TRANSDUCTION SYSTEM"/>
    <property type="match status" value="1"/>
</dbReference>
<evidence type="ECO:0000256" key="1">
    <source>
        <dbReference type="ARBA" id="ARBA00012528"/>
    </source>
</evidence>
<dbReference type="EMBL" id="PGTY01000001">
    <property type="protein sequence ID" value="PJI91654.1"/>
    <property type="molecule type" value="Genomic_DNA"/>
</dbReference>
<dbReference type="SMART" id="SM00267">
    <property type="entry name" value="GGDEF"/>
    <property type="match status" value="1"/>
</dbReference>
<proteinExistence type="predicted"/>
<dbReference type="InterPro" id="IPR050469">
    <property type="entry name" value="Diguanylate_Cyclase"/>
</dbReference>
<dbReference type="GO" id="GO:0052621">
    <property type="term" value="F:diguanylate cyclase activity"/>
    <property type="evidence" value="ECO:0007669"/>
    <property type="project" value="UniProtKB-EC"/>
</dbReference>
<dbReference type="InterPro" id="IPR000160">
    <property type="entry name" value="GGDEF_dom"/>
</dbReference>
<dbReference type="NCBIfam" id="TIGR00254">
    <property type="entry name" value="GGDEF"/>
    <property type="match status" value="1"/>
</dbReference>
<dbReference type="EC" id="2.7.7.65" evidence="1"/>
<evidence type="ECO:0000313" key="5">
    <source>
        <dbReference type="EMBL" id="PJI91654.1"/>
    </source>
</evidence>
<feature type="transmembrane region" description="Helical" evidence="3">
    <location>
        <begin position="21"/>
        <end position="38"/>
    </location>
</feature>
<evidence type="ECO:0000256" key="3">
    <source>
        <dbReference type="SAM" id="Phobius"/>
    </source>
</evidence>
<comment type="catalytic activity">
    <reaction evidence="2">
        <text>2 GTP = 3',3'-c-di-GMP + 2 diphosphate</text>
        <dbReference type="Rhea" id="RHEA:24898"/>
        <dbReference type="ChEBI" id="CHEBI:33019"/>
        <dbReference type="ChEBI" id="CHEBI:37565"/>
        <dbReference type="ChEBI" id="CHEBI:58805"/>
        <dbReference type="EC" id="2.7.7.65"/>
    </reaction>
</comment>
<evidence type="ECO:0000256" key="2">
    <source>
        <dbReference type="ARBA" id="ARBA00034247"/>
    </source>
</evidence>
<dbReference type="GO" id="GO:1902201">
    <property type="term" value="P:negative regulation of bacterial-type flagellum-dependent cell motility"/>
    <property type="evidence" value="ECO:0007669"/>
    <property type="project" value="TreeGrafter"/>
</dbReference>
<keyword evidence="3" id="KW-0472">Membrane</keyword>
<dbReference type="Gene3D" id="3.30.70.270">
    <property type="match status" value="1"/>
</dbReference>
<comment type="caution">
    <text evidence="5">The sequence shown here is derived from an EMBL/GenBank/DDBJ whole genome shotgun (WGS) entry which is preliminary data.</text>
</comment>
<feature type="transmembrane region" description="Helical" evidence="3">
    <location>
        <begin position="50"/>
        <end position="70"/>
    </location>
</feature>
<dbReference type="GO" id="GO:0005886">
    <property type="term" value="C:plasma membrane"/>
    <property type="evidence" value="ECO:0007669"/>
    <property type="project" value="TreeGrafter"/>
</dbReference>
<accession>A0A2M8WL44</accession>
<name>A0A2M8WL44_9RHOB</name>
<keyword evidence="3" id="KW-1133">Transmembrane helix</keyword>
<keyword evidence="3" id="KW-0812">Transmembrane</keyword>
<dbReference type="CDD" id="cd01949">
    <property type="entry name" value="GGDEF"/>
    <property type="match status" value="1"/>
</dbReference>
<keyword evidence="6" id="KW-1185">Reference proteome</keyword>
<gene>
    <name evidence="5" type="ORF">BC777_0486</name>
</gene>